<gene>
    <name evidence="1" type="ORF">OSIN01602_LOCUS22972</name>
</gene>
<reference evidence="1" key="1">
    <citation type="submission" date="2021-01" db="EMBL/GenBank/DDBJ databases">
        <authorList>
            <person name="Corre E."/>
            <person name="Pelletier E."/>
            <person name="Niang G."/>
            <person name="Scheremetjew M."/>
            <person name="Finn R."/>
            <person name="Kale V."/>
            <person name="Holt S."/>
            <person name="Cochrane G."/>
            <person name="Meng A."/>
            <person name="Brown T."/>
            <person name="Cohen L."/>
        </authorList>
    </citation>
    <scope>NUCLEOTIDE SEQUENCE</scope>
    <source>
        <strain evidence="1">Grunow 1884</strain>
    </source>
</reference>
<organism evidence="1">
    <name type="scientific">Trieres chinensis</name>
    <name type="common">Marine centric diatom</name>
    <name type="synonym">Odontella sinensis</name>
    <dbReference type="NCBI Taxonomy" id="1514140"/>
    <lineage>
        <taxon>Eukaryota</taxon>
        <taxon>Sar</taxon>
        <taxon>Stramenopiles</taxon>
        <taxon>Ochrophyta</taxon>
        <taxon>Bacillariophyta</taxon>
        <taxon>Mediophyceae</taxon>
        <taxon>Biddulphiophycidae</taxon>
        <taxon>Eupodiscales</taxon>
        <taxon>Parodontellaceae</taxon>
        <taxon>Trieres</taxon>
    </lineage>
</organism>
<sequence>MSPRPPSPPRSRNMQANEAADLIRNIMSKYDRCNGRVWEMVHRNICEEGKSTIIQQDEKTLERPPSRDKARRLCILMFYRVLLIYLEGVDEQIYHFVRRTIREHGDRSNPRKKPYDPFTQTIPNQIILTIGGMHWYRVCELHRHMMVRFFGKSKNNERKYF</sequence>
<dbReference type="AlphaFoldDB" id="A0A7S2AAZ6"/>
<dbReference type="EMBL" id="HBGO01039602">
    <property type="protein sequence ID" value="CAD9362741.1"/>
    <property type="molecule type" value="Transcribed_RNA"/>
</dbReference>
<evidence type="ECO:0000313" key="1">
    <source>
        <dbReference type="EMBL" id="CAD9362741.1"/>
    </source>
</evidence>
<protein>
    <submittedName>
        <fullName evidence="1">Uncharacterized protein</fullName>
    </submittedName>
</protein>
<accession>A0A7S2AAZ6</accession>
<proteinExistence type="predicted"/>
<name>A0A7S2AAZ6_TRICV</name>